<gene>
    <name evidence="11" type="ORF">EDC23_2699</name>
</gene>
<name>A0A4R8IF40_9GAMM</name>
<evidence type="ECO:0000256" key="7">
    <source>
        <dbReference type="ARBA" id="ARBA00023239"/>
    </source>
</evidence>
<reference evidence="11 12" key="1">
    <citation type="submission" date="2019-03" db="EMBL/GenBank/DDBJ databases">
        <title>Genomic Encyclopedia of Type Strains, Phase IV (KMG-IV): sequencing the most valuable type-strain genomes for metagenomic binning, comparative biology and taxonomic classification.</title>
        <authorList>
            <person name="Goeker M."/>
        </authorList>
    </citation>
    <scope>NUCLEOTIDE SEQUENCE [LARGE SCALE GENOMIC DNA]</scope>
    <source>
        <strain evidence="11 12">DSM 16326</strain>
    </source>
</reference>
<evidence type="ECO:0000256" key="6">
    <source>
        <dbReference type="ARBA" id="ARBA00022898"/>
    </source>
</evidence>
<dbReference type="Gene3D" id="3.90.1150.10">
    <property type="entry name" value="Aspartate Aminotransferase, domain 1"/>
    <property type="match status" value="1"/>
</dbReference>
<dbReference type="GO" id="GO:0048472">
    <property type="term" value="F:threonine-phosphate decarboxylase activity"/>
    <property type="evidence" value="ECO:0007669"/>
    <property type="project" value="UniProtKB-EC"/>
</dbReference>
<dbReference type="PANTHER" id="PTHR42885:SF1">
    <property type="entry name" value="THREONINE-PHOSPHATE DECARBOXYLASE"/>
    <property type="match status" value="1"/>
</dbReference>
<dbReference type="RefSeq" id="WP_134085258.1">
    <property type="nucleotide sequence ID" value="NZ_SOQX01000010.1"/>
</dbReference>
<comment type="catalytic activity">
    <reaction evidence="9">
        <text>O-phospho-L-threonine + H(+) = (R)-1-aminopropan-2-yl phosphate + CO2</text>
        <dbReference type="Rhea" id="RHEA:11492"/>
        <dbReference type="ChEBI" id="CHEBI:15378"/>
        <dbReference type="ChEBI" id="CHEBI:16526"/>
        <dbReference type="ChEBI" id="CHEBI:58563"/>
        <dbReference type="ChEBI" id="CHEBI:58675"/>
        <dbReference type="EC" id="4.1.1.81"/>
    </reaction>
</comment>
<dbReference type="Pfam" id="PF00155">
    <property type="entry name" value="Aminotran_1_2"/>
    <property type="match status" value="1"/>
</dbReference>
<keyword evidence="12" id="KW-1185">Reference proteome</keyword>
<dbReference type="GO" id="GO:0030170">
    <property type="term" value="F:pyridoxal phosphate binding"/>
    <property type="evidence" value="ECO:0007669"/>
    <property type="project" value="InterPro"/>
</dbReference>
<keyword evidence="7" id="KW-0456">Lyase</keyword>
<dbReference type="InterPro" id="IPR004839">
    <property type="entry name" value="Aminotransferase_I/II_large"/>
</dbReference>
<sequence length="343" mass="37712">MPQHGGNLLEAARRYGRAPEQWLDLSTGINPGAYPVPALPPRVWQQLPQQSDGLIDAALEYYGAPVALPVAGSQQAIQLLPGLRAPGRVGVLAPSYNEHGYRWEQAGHTRVALHPDTIESRLDTQIDTLDVLVVVNPNNPTGHRFAPAQLLEWHRRLQARGGWLVVDEAFIDCTPEQSLAAYSHLPGLIVLRSIGKFFGLPGLRGGFVLAEVGLLAALDERLGPWAVAGPARFIMQTALQDRNWQQRMREQLPRASERLAQLLTEYGLPVGDRSPLFVWLPTSDAYTLHEQLAHQGIWSRYFDPAAGGPGLRLGLPGAESEWQRLESALAQLPQSKPNQVVHA</sequence>
<keyword evidence="5" id="KW-0169">Cobalamin biosynthesis</keyword>
<dbReference type="AlphaFoldDB" id="A0A4R8IF40"/>
<dbReference type="InterPro" id="IPR015424">
    <property type="entry name" value="PyrdxlP-dep_Trfase"/>
</dbReference>
<evidence type="ECO:0000256" key="9">
    <source>
        <dbReference type="ARBA" id="ARBA00048531"/>
    </source>
</evidence>
<evidence type="ECO:0000256" key="8">
    <source>
        <dbReference type="ARBA" id="ARBA00029996"/>
    </source>
</evidence>
<evidence type="ECO:0000313" key="12">
    <source>
        <dbReference type="Proteomes" id="UP000294914"/>
    </source>
</evidence>
<organism evidence="11 12">
    <name type="scientific">Thiohalophilus thiocyanatoxydans</name>
    <dbReference type="NCBI Taxonomy" id="381308"/>
    <lineage>
        <taxon>Bacteria</taxon>
        <taxon>Pseudomonadati</taxon>
        <taxon>Pseudomonadota</taxon>
        <taxon>Gammaproteobacteria</taxon>
        <taxon>Thiohalomonadales</taxon>
        <taxon>Thiohalophilaceae</taxon>
        <taxon>Thiohalophilus</taxon>
    </lineage>
</organism>
<evidence type="ECO:0000256" key="1">
    <source>
        <dbReference type="ARBA" id="ARBA00001933"/>
    </source>
</evidence>
<dbReference type="OrthoDB" id="9799304at2"/>
<dbReference type="EMBL" id="SOQX01000010">
    <property type="protein sequence ID" value="TDX97896.1"/>
    <property type="molecule type" value="Genomic_DNA"/>
</dbReference>
<comment type="function">
    <text evidence="2">Decarboxylates L-threonine-O-3-phosphate to yield (R)-1-amino-2-propanol O-2-phosphate, the precursor for the linkage between the nucleotide loop and the corrin ring in cobalamin.</text>
</comment>
<dbReference type="InterPro" id="IPR015421">
    <property type="entry name" value="PyrdxlP-dep_Trfase_major"/>
</dbReference>
<evidence type="ECO:0000313" key="11">
    <source>
        <dbReference type="EMBL" id="TDX97896.1"/>
    </source>
</evidence>
<dbReference type="InterPro" id="IPR005860">
    <property type="entry name" value="CobD"/>
</dbReference>
<dbReference type="PANTHER" id="PTHR42885">
    <property type="entry name" value="HISTIDINOL-PHOSPHATE AMINOTRANSFERASE-RELATED"/>
    <property type="match status" value="1"/>
</dbReference>
<dbReference type="UniPathway" id="UPA00148"/>
<comment type="caution">
    <text evidence="11">The sequence shown here is derived from an EMBL/GenBank/DDBJ whole genome shotgun (WGS) entry which is preliminary data.</text>
</comment>
<feature type="domain" description="Aminotransferase class I/classII large" evidence="10">
    <location>
        <begin position="67"/>
        <end position="301"/>
    </location>
</feature>
<dbReference type="SUPFAM" id="SSF53383">
    <property type="entry name" value="PLP-dependent transferases"/>
    <property type="match status" value="1"/>
</dbReference>
<keyword evidence="6" id="KW-0663">Pyridoxal phosphate</keyword>
<evidence type="ECO:0000259" key="10">
    <source>
        <dbReference type="Pfam" id="PF00155"/>
    </source>
</evidence>
<dbReference type="GO" id="GO:0009236">
    <property type="term" value="P:cobalamin biosynthetic process"/>
    <property type="evidence" value="ECO:0007669"/>
    <property type="project" value="UniProtKB-UniPathway"/>
</dbReference>
<evidence type="ECO:0000256" key="2">
    <source>
        <dbReference type="ARBA" id="ARBA00003444"/>
    </source>
</evidence>
<evidence type="ECO:0000256" key="4">
    <source>
        <dbReference type="ARBA" id="ARBA00012285"/>
    </source>
</evidence>
<comment type="cofactor">
    <cofactor evidence="1">
        <name>pyridoxal 5'-phosphate</name>
        <dbReference type="ChEBI" id="CHEBI:597326"/>
    </cofactor>
</comment>
<protein>
    <recommendedName>
        <fullName evidence="4">threonine-phosphate decarboxylase</fullName>
        <ecNumber evidence="4">4.1.1.81</ecNumber>
    </recommendedName>
    <alternativeName>
        <fullName evidence="8">L-threonine-O-3-phosphate decarboxylase</fullName>
    </alternativeName>
</protein>
<accession>A0A4R8IF40</accession>
<dbReference type="CDD" id="cd00609">
    <property type="entry name" value="AAT_like"/>
    <property type="match status" value="1"/>
</dbReference>
<evidence type="ECO:0000256" key="5">
    <source>
        <dbReference type="ARBA" id="ARBA00022573"/>
    </source>
</evidence>
<dbReference type="Gene3D" id="3.40.640.10">
    <property type="entry name" value="Type I PLP-dependent aspartate aminotransferase-like (Major domain)"/>
    <property type="match status" value="1"/>
</dbReference>
<dbReference type="EC" id="4.1.1.81" evidence="4"/>
<proteinExistence type="predicted"/>
<evidence type="ECO:0000256" key="3">
    <source>
        <dbReference type="ARBA" id="ARBA00004953"/>
    </source>
</evidence>
<dbReference type="Proteomes" id="UP000294914">
    <property type="component" value="Unassembled WGS sequence"/>
</dbReference>
<dbReference type="InterPro" id="IPR015422">
    <property type="entry name" value="PyrdxlP-dep_Trfase_small"/>
</dbReference>
<comment type="pathway">
    <text evidence="3">Cofactor biosynthesis; adenosylcobalamin biosynthesis.</text>
</comment>
<dbReference type="NCBIfam" id="TIGR01140">
    <property type="entry name" value="L_thr_O3P_dcar"/>
    <property type="match status" value="1"/>
</dbReference>